<gene>
    <name evidence="1" type="ORF">CE91St3_00960</name>
</gene>
<organism evidence="1 2">
    <name type="scientific">Parabacteroides merdae</name>
    <dbReference type="NCBI Taxonomy" id="46503"/>
    <lineage>
        <taxon>Bacteria</taxon>
        <taxon>Pseudomonadati</taxon>
        <taxon>Bacteroidota</taxon>
        <taxon>Bacteroidia</taxon>
        <taxon>Bacteroidales</taxon>
        <taxon>Tannerellaceae</taxon>
        <taxon>Parabacteroides</taxon>
    </lineage>
</organism>
<comment type="caution">
    <text evidence="1">The sequence shown here is derived from an EMBL/GenBank/DDBJ whole genome shotgun (WGS) entry which is preliminary data.</text>
</comment>
<evidence type="ECO:0000313" key="1">
    <source>
        <dbReference type="EMBL" id="GKH70233.1"/>
    </source>
</evidence>
<dbReference type="EMBL" id="BQNZ01000001">
    <property type="protein sequence ID" value="GKH70233.1"/>
    <property type="molecule type" value="Genomic_DNA"/>
</dbReference>
<sequence>MKVKKVIAKKECVRFNTGVCPGKQELLKKIEKELSGMPETAIFQNVYVGGIAILERKTVGKEIDLKYSKLFRYEDLVPGIMTADQFKRLKARGTIQVYMLPGPNTPGQYFINLPDRDETGANRAGRSAESSALQHRWIVQRLEELEQQRKNLLFLVCRILQAAPGYKLRPSELAPETVGDLSSLSQEAVCSLLIRMTKEDPMNI</sequence>
<accession>A0AA37K6Y0</accession>
<proteinExistence type="predicted"/>
<evidence type="ECO:0000313" key="2">
    <source>
        <dbReference type="Proteomes" id="UP001055114"/>
    </source>
</evidence>
<name>A0AA37K6Y0_9BACT</name>
<dbReference type="RefSeq" id="WP_195489192.1">
    <property type="nucleotide sequence ID" value="NZ_BQNZ01000001.1"/>
</dbReference>
<dbReference type="AlphaFoldDB" id="A0AA37K6Y0"/>
<protein>
    <submittedName>
        <fullName evidence="1">Uncharacterized protein</fullName>
    </submittedName>
</protein>
<dbReference type="Proteomes" id="UP001055114">
    <property type="component" value="Unassembled WGS sequence"/>
</dbReference>
<reference evidence="1" key="1">
    <citation type="submission" date="2022-01" db="EMBL/GenBank/DDBJ databases">
        <title>Novel bile acid biosynthetic pathways are enriched in the microbiome of centenarians.</title>
        <authorList>
            <person name="Sato Y."/>
            <person name="Atarashi K."/>
            <person name="Plichta R.D."/>
            <person name="Arai Y."/>
            <person name="Sasajima S."/>
            <person name="Kearney M.S."/>
            <person name="Suda W."/>
            <person name="Takeshita K."/>
            <person name="Sasaki T."/>
            <person name="Okamoto S."/>
            <person name="Skelly N.A."/>
            <person name="Okamura Y."/>
            <person name="Vlamakis H."/>
            <person name="Li Y."/>
            <person name="Tanoue T."/>
            <person name="Takei H."/>
            <person name="Nittono H."/>
            <person name="Narushima S."/>
            <person name="Irie J."/>
            <person name="Itoh H."/>
            <person name="Moriya K."/>
            <person name="Sugiura Y."/>
            <person name="Suematsu M."/>
            <person name="Moritoki N."/>
            <person name="Shibata S."/>
            <person name="Littman R.D."/>
            <person name="Fischbach A.M."/>
            <person name="Uwamino Y."/>
            <person name="Inoue T."/>
            <person name="Honda A."/>
            <person name="Hattori M."/>
            <person name="Murai T."/>
            <person name="Xavier J.R."/>
            <person name="Hirose N."/>
            <person name="Honda K."/>
        </authorList>
    </citation>
    <scope>NUCLEOTIDE SEQUENCE</scope>
    <source>
        <strain evidence="1">CE91-St3</strain>
    </source>
</reference>